<dbReference type="Gene3D" id="3.20.20.80">
    <property type="entry name" value="Glycosidases"/>
    <property type="match status" value="1"/>
</dbReference>
<dbReference type="InterPro" id="IPR044505">
    <property type="entry name" value="GlgX_Isoamylase_N_E_set"/>
</dbReference>
<dbReference type="HOGENOM" id="CLU_011725_1_1_4"/>
<keyword evidence="2" id="KW-0378">Hydrolase</keyword>
<dbReference type="NCBIfam" id="TIGR02100">
    <property type="entry name" value="glgX_debranch"/>
    <property type="match status" value="1"/>
</dbReference>
<evidence type="ECO:0000256" key="2">
    <source>
        <dbReference type="ARBA" id="ARBA00022801"/>
    </source>
</evidence>
<dbReference type="InterPro" id="IPR014756">
    <property type="entry name" value="Ig_E-set"/>
</dbReference>
<dbReference type="GO" id="GO:0005980">
    <property type="term" value="P:glycogen catabolic process"/>
    <property type="evidence" value="ECO:0007669"/>
    <property type="project" value="InterPro"/>
</dbReference>
<sequence length="758" mass="82785">MTMMRPDFGAGLASGAPLKTDLLGAGLPWPLGAHWCDRALNFAVWAPDASQLELCLFDATGTREQVRLRLPACTDGVWHGRLQADDLALLTITGDDAGDGIPDVLVYGWRAHGPWAPAQGHRFNPAKVLLDPYATELVGRYAGDLSLYQGHDAANPQHPDIRDNAPVALKALVRRPEGRAADRSSAVPRPEGPRVAPEMTVLYEVHVKGATRLHPDVPEPLRGSYAGLASPAMIAHYRALGVTTLSLLPVHARADEERLQHLGLTNYWGYSSIAFLAPEPRYWSGRPGTNVADEFREMVASLHAAGLEVVLDVVYNHSAETDDNGPTLSFRGLANARYYHLETQRVEAHHPDAHHPDGHHGAQHRRVYQNWSGCGNSLNLAEPRVVQLVIESLRHWVLAYGVDGFRFDLAPILARGRDGQFGTSAGFFAALQADPVLSRVKLIAEPWDIGPGGYQLGGFPPGWQEWNDQFRDTLRTWWLRCAGDRGVLAHRLAGSSTQFHHDGRSPLASVNFITAHDGFGLRDLVSFNHKHNDANGEHNRDGHHHNCSWNCGVEGDTDEPEVLALRARLQRALLACLVLSQGTPMLLAGDEIGHSQRGNNNAYCQDNPLTWLDWAGADRALLAFASRLLALRRCQPSLRISSWLTGHADRHGRLDVLWWHPEGHALAGADWAEERDRAMGVRLDAGQGAAAALLLFNPNASVRRFVLPAGRWVAQLCSASLDGEPGADQQPCVDDLVAPHGACDLPARAVLVLLDGLG</sequence>
<dbReference type="CDD" id="cd11326">
    <property type="entry name" value="AmyAc_Glg_debranch"/>
    <property type="match status" value="1"/>
</dbReference>
<dbReference type="CAZy" id="GH13">
    <property type="family name" value="Glycoside Hydrolase Family 13"/>
</dbReference>
<evidence type="ECO:0000313" key="6">
    <source>
        <dbReference type="Proteomes" id="UP000001693"/>
    </source>
</evidence>
<dbReference type="EMBL" id="CP001013">
    <property type="protein sequence ID" value="ACB34154.1"/>
    <property type="molecule type" value="Genomic_DNA"/>
</dbReference>
<dbReference type="Gene3D" id="2.60.40.1180">
    <property type="entry name" value="Golgi alpha-mannosidase II"/>
    <property type="match status" value="1"/>
</dbReference>
<dbReference type="SUPFAM" id="SSF81296">
    <property type="entry name" value="E set domains"/>
    <property type="match status" value="1"/>
</dbReference>
<dbReference type="SMART" id="SM00642">
    <property type="entry name" value="Aamy"/>
    <property type="match status" value="1"/>
</dbReference>
<dbReference type="InterPro" id="IPR013780">
    <property type="entry name" value="Glyco_hydro_b"/>
</dbReference>
<dbReference type="CAZy" id="CBM48">
    <property type="family name" value="Carbohydrate-Binding Module Family 48"/>
</dbReference>
<evidence type="ECO:0000256" key="1">
    <source>
        <dbReference type="ARBA" id="ARBA00008061"/>
    </source>
</evidence>
<keyword evidence="6" id="KW-1185">Reference proteome</keyword>
<dbReference type="InterPro" id="IPR013783">
    <property type="entry name" value="Ig-like_fold"/>
</dbReference>
<dbReference type="InterPro" id="IPR004193">
    <property type="entry name" value="Glyco_hydro_13_N"/>
</dbReference>
<dbReference type="GO" id="GO:0004135">
    <property type="term" value="F:amylo-alpha-1,6-glucosidase activity"/>
    <property type="evidence" value="ECO:0007669"/>
    <property type="project" value="InterPro"/>
</dbReference>
<dbReference type="Gene3D" id="2.60.40.10">
    <property type="entry name" value="Immunoglobulins"/>
    <property type="match status" value="1"/>
</dbReference>
<dbReference type="SUPFAM" id="SSF51011">
    <property type="entry name" value="Glycosyl hydrolase domain"/>
    <property type="match status" value="1"/>
</dbReference>
<dbReference type="eggNOG" id="COG1523">
    <property type="taxonomic scope" value="Bacteria"/>
</dbReference>
<organism evidence="5 6">
    <name type="scientific">Leptothrix cholodnii (strain ATCC 51168 / LMG 8142 / SP-6)</name>
    <name type="common">Leptothrix discophora (strain SP-6)</name>
    <dbReference type="NCBI Taxonomy" id="395495"/>
    <lineage>
        <taxon>Bacteria</taxon>
        <taxon>Pseudomonadati</taxon>
        <taxon>Pseudomonadota</taxon>
        <taxon>Betaproteobacteria</taxon>
        <taxon>Burkholderiales</taxon>
        <taxon>Sphaerotilaceae</taxon>
        <taxon>Leptothrix</taxon>
    </lineage>
</organism>
<dbReference type="SUPFAM" id="SSF51445">
    <property type="entry name" value="(Trans)glycosidases"/>
    <property type="match status" value="1"/>
</dbReference>
<feature type="domain" description="Glycosyl hydrolase family 13 catalytic" evidence="4">
    <location>
        <begin position="204"/>
        <end position="632"/>
    </location>
</feature>
<accession>B1Y0P6</accession>
<gene>
    <name evidence="5" type="ordered locus">Lcho_1887</name>
</gene>
<evidence type="ECO:0000256" key="3">
    <source>
        <dbReference type="ARBA" id="ARBA00023295"/>
    </source>
</evidence>
<dbReference type="KEGG" id="lch:Lcho_1887"/>
<protein>
    <submittedName>
        <fullName evidence="5">Glycogen debranching enzyme GlgX</fullName>
    </submittedName>
</protein>
<proteinExistence type="inferred from homology"/>
<dbReference type="CDD" id="cd02856">
    <property type="entry name" value="E_set_GDE_Isoamylase_N"/>
    <property type="match status" value="1"/>
</dbReference>
<dbReference type="PANTHER" id="PTHR43002">
    <property type="entry name" value="GLYCOGEN DEBRANCHING ENZYME"/>
    <property type="match status" value="1"/>
</dbReference>
<dbReference type="InterPro" id="IPR006047">
    <property type="entry name" value="GH13_cat_dom"/>
</dbReference>
<comment type="similarity">
    <text evidence="1">Belongs to the glycosyl hydrolase 13 family.</text>
</comment>
<dbReference type="Pfam" id="PF00128">
    <property type="entry name" value="Alpha-amylase"/>
    <property type="match status" value="1"/>
</dbReference>
<dbReference type="AlphaFoldDB" id="B1Y0P6"/>
<evidence type="ECO:0000313" key="5">
    <source>
        <dbReference type="EMBL" id="ACB34154.1"/>
    </source>
</evidence>
<dbReference type="Pfam" id="PF02922">
    <property type="entry name" value="CBM_48"/>
    <property type="match status" value="1"/>
</dbReference>
<keyword evidence="3" id="KW-0326">Glycosidase</keyword>
<dbReference type="InterPro" id="IPR017853">
    <property type="entry name" value="GH"/>
</dbReference>
<evidence type="ECO:0000259" key="4">
    <source>
        <dbReference type="SMART" id="SM00642"/>
    </source>
</evidence>
<reference evidence="5 6" key="1">
    <citation type="submission" date="2008-03" db="EMBL/GenBank/DDBJ databases">
        <title>Complete sequence of Leptothrix cholodnii SP-6.</title>
        <authorList>
            <consortium name="US DOE Joint Genome Institute"/>
            <person name="Copeland A."/>
            <person name="Lucas S."/>
            <person name="Lapidus A."/>
            <person name="Glavina del Rio T."/>
            <person name="Dalin E."/>
            <person name="Tice H."/>
            <person name="Bruce D."/>
            <person name="Goodwin L."/>
            <person name="Pitluck S."/>
            <person name="Chertkov O."/>
            <person name="Brettin T."/>
            <person name="Detter J.C."/>
            <person name="Han C."/>
            <person name="Kuske C.R."/>
            <person name="Schmutz J."/>
            <person name="Larimer F."/>
            <person name="Land M."/>
            <person name="Hauser L."/>
            <person name="Kyrpides N."/>
            <person name="Lykidis A."/>
            <person name="Emerson D."/>
            <person name="Richardson P."/>
        </authorList>
    </citation>
    <scope>NUCLEOTIDE SEQUENCE [LARGE SCALE GENOMIC DNA]</scope>
    <source>
        <strain evidence="6">ATCC 51168 / LMG 8142 / SP-6</strain>
    </source>
</reference>
<dbReference type="Proteomes" id="UP000001693">
    <property type="component" value="Chromosome"/>
</dbReference>
<dbReference type="InterPro" id="IPR011837">
    <property type="entry name" value="Glycogen_debranch_GlgX"/>
</dbReference>
<dbReference type="STRING" id="395495.Lcho_1887"/>
<name>B1Y0P6_LEPCP</name>